<reference evidence="3 4" key="1">
    <citation type="submission" date="2020-09" db="EMBL/GenBank/DDBJ databases">
        <title>Diversity and distribution of actinomycetes associated with coral in the coast of Hainan.</title>
        <authorList>
            <person name="Li F."/>
        </authorList>
    </citation>
    <scope>NUCLEOTIDE SEQUENCE [LARGE SCALE GENOMIC DNA]</scope>
    <source>
        <strain evidence="3 4">HNM0947</strain>
    </source>
</reference>
<name>A0ABR9P4R5_9ACTN</name>
<protein>
    <submittedName>
        <fullName evidence="3">Uncharacterized protein</fullName>
    </submittedName>
</protein>
<proteinExistence type="predicted"/>
<evidence type="ECO:0000256" key="2">
    <source>
        <dbReference type="SAM" id="Phobius"/>
    </source>
</evidence>
<accession>A0ABR9P4R5</accession>
<keyword evidence="2" id="KW-1133">Transmembrane helix</keyword>
<keyword evidence="2" id="KW-0812">Transmembrane</keyword>
<evidence type="ECO:0000313" key="3">
    <source>
        <dbReference type="EMBL" id="MBE2998836.1"/>
    </source>
</evidence>
<feature type="compositionally biased region" description="Low complexity" evidence="1">
    <location>
        <begin position="90"/>
        <end position="99"/>
    </location>
</feature>
<dbReference type="RefSeq" id="WP_193121467.1">
    <property type="nucleotide sequence ID" value="NZ_JADBGI010000006.1"/>
</dbReference>
<dbReference type="Pfam" id="PF19950">
    <property type="entry name" value="DUF6412"/>
    <property type="match status" value="1"/>
</dbReference>
<organism evidence="3 4">
    <name type="scientific">Nocardiopsis coralli</name>
    <dbReference type="NCBI Taxonomy" id="2772213"/>
    <lineage>
        <taxon>Bacteria</taxon>
        <taxon>Bacillati</taxon>
        <taxon>Actinomycetota</taxon>
        <taxon>Actinomycetes</taxon>
        <taxon>Streptosporangiales</taxon>
        <taxon>Nocardiopsidaceae</taxon>
        <taxon>Nocardiopsis</taxon>
    </lineage>
</organism>
<dbReference type="EMBL" id="JADBGI010000006">
    <property type="protein sequence ID" value="MBE2998836.1"/>
    <property type="molecule type" value="Genomic_DNA"/>
</dbReference>
<sequence length="99" mass="10266">MYHALLLVMEFLTLGTQPFDAVAALAPGSLAVVAAAATACLALYLVRGLAPWPTGEAAADAARAMRRRSDRLPVVTYRAPDTAGKPRPRAPGAALPAAR</sequence>
<dbReference type="InterPro" id="IPR045635">
    <property type="entry name" value="DUF6412"/>
</dbReference>
<feature type="region of interest" description="Disordered" evidence="1">
    <location>
        <begin position="75"/>
        <end position="99"/>
    </location>
</feature>
<evidence type="ECO:0000256" key="1">
    <source>
        <dbReference type="SAM" id="MobiDB-lite"/>
    </source>
</evidence>
<gene>
    <name evidence="3" type="ORF">IDM40_08980</name>
</gene>
<feature type="transmembrane region" description="Helical" evidence="2">
    <location>
        <begin position="28"/>
        <end position="46"/>
    </location>
</feature>
<evidence type="ECO:0000313" key="4">
    <source>
        <dbReference type="Proteomes" id="UP000806528"/>
    </source>
</evidence>
<comment type="caution">
    <text evidence="3">The sequence shown here is derived from an EMBL/GenBank/DDBJ whole genome shotgun (WGS) entry which is preliminary data.</text>
</comment>
<dbReference type="Proteomes" id="UP000806528">
    <property type="component" value="Unassembled WGS sequence"/>
</dbReference>
<keyword evidence="2" id="KW-0472">Membrane</keyword>
<keyword evidence="4" id="KW-1185">Reference proteome</keyword>